<name>A0ABV7CEF5_9VIBR</name>
<gene>
    <name evidence="1" type="primary">yqiA</name>
    <name evidence="1" type="ORF">ACFODT_16140</name>
</gene>
<dbReference type="Proteomes" id="UP001595384">
    <property type="component" value="Unassembled WGS sequence"/>
</dbReference>
<dbReference type="PANTHER" id="PTHR35602:SF3">
    <property type="entry name" value="ESTERASE YQIA"/>
    <property type="match status" value="1"/>
</dbReference>
<dbReference type="SUPFAM" id="SSF53474">
    <property type="entry name" value="alpha/beta-Hydrolases"/>
    <property type="match status" value="1"/>
</dbReference>
<dbReference type="Pfam" id="PF05728">
    <property type="entry name" value="UPF0227"/>
    <property type="match status" value="1"/>
</dbReference>
<dbReference type="EMBL" id="JBHRSE010000117">
    <property type="protein sequence ID" value="MFC3025335.1"/>
    <property type="molecule type" value="Genomic_DNA"/>
</dbReference>
<dbReference type="InterPro" id="IPR008886">
    <property type="entry name" value="UPF0227/Esterase_YqiA"/>
</dbReference>
<organism evidence="1 2">
    <name type="scientific">Vibrio zhugei</name>
    <dbReference type="NCBI Taxonomy" id="2479546"/>
    <lineage>
        <taxon>Bacteria</taxon>
        <taxon>Pseudomonadati</taxon>
        <taxon>Pseudomonadota</taxon>
        <taxon>Gammaproteobacteria</taxon>
        <taxon>Vibrionales</taxon>
        <taxon>Vibrionaceae</taxon>
        <taxon>Vibrio</taxon>
    </lineage>
</organism>
<proteinExistence type="predicted"/>
<reference evidence="2" key="1">
    <citation type="journal article" date="2019" name="Int. J. Syst. Evol. Microbiol.">
        <title>The Global Catalogue of Microorganisms (GCM) 10K type strain sequencing project: providing services to taxonomists for standard genome sequencing and annotation.</title>
        <authorList>
            <consortium name="The Broad Institute Genomics Platform"/>
            <consortium name="The Broad Institute Genome Sequencing Center for Infectious Disease"/>
            <person name="Wu L."/>
            <person name="Ma J."/>
        </authorList>
    </citation>
    <scope>NUCLEOTIDE SEQUENCE [LARGE SCALE GENOMIC DNA]</scope>
    <source>
        <strain evidence="2">KCTC 62784</strain>
    </source>
</reference>
<evidence type="ECO:0000313" key="1">
    <source>
        <dbReference type="EMBL" id="MFC3025335.1"/>
    </source>
</evidence>
<dbReference type="InterPro" id="IPR029058">
    <property type="entry name" value="AB_hydrolase_fold"/>
</dbReference>
<sequence length="193" mass="21893">MKPSLLIYVHGFNSSPGSHKASVMMQYCAEHRPDIRLIIPQLPHFPEQAAGQLAQLIETYRDDYQIGLAGSSLGGYFCTWLHATYGLPAVLINPAVKPYELLVDYLGVQTNPYTHESYTLHSSHIEELKAIDVDTLSCPDDIWVLLQTGDETLDYRQAVEKYQQAHLSIEPGGDHSFIDFERYPERIIQFLNL</sequence>
<accession>A0ABV7CEF5</accession>
<dbReference type="PANTHER" id="PTHR35602">
    <property type="entry name" value="ESTERASE YQIA-RELATED"/>
    <property type="match status" value="1"/>
</dbReference>
<dbReference type="Gene3D" id="3.40.50.1820">
    <property type="entry name" value="alpha/beta hydrolase"/>
    <property type="match status" value="1"/>
</dbReference>
<evidence type="ECO:0000313" key="2">
    <source>
        <dbReference type="Proteomes" id="UP001595384"/>
    </source>
</evidence>
<keyword evidence="2" id="KW-1185">Reference proteome</keyword>
<protein>
    <submittedName>
        <fullName evidence="1">Esterase YqiA</fullName>
    </submittedName>
</protein>
<dbReference type="NCBIfam" id="NF008291">
    <property type="entry name" value="PRK11071.1"/>
    <property type="match status" value="1"/>
</dbReference>
<comment type="caution">
    <text evidence="1">The sequence shown here is derived from an EMBL/GenBank/DDBJ whole genome shotgun (WGS) entry which is preliminary data.</text>
</comment>
<dbReference type="RefSeq" id="WP_123016855.1">
    <property type="nucleotide sequence ID" value="NZ_AP024911.1"/>
</dbReference>